<feature type="transmembrane region" description="Helical" evidence="1">
    <location>
        <begin position="397"/>
        <end position="419"/>
    </location>
</feature>
<keyword evidence="1" id="KW-0472">Membrane</keyword>
<accession>A0A8H9KR91</accession>
<feature type="transmembrane region" description="Helical" evidence="1">
    <location>
        <begin position="363"/>
        <end position="385"/>
    </location>
</feature>
<feature type="transmembrane region" description="Helical" evidence="1">
    <location>
        <begin position="45"/>
        <end position="65"/>
    </location>
</feature>
<protein>
    <submittedName>
        <fullName evidence="2">Uncharacterized protein</fullName>
    </submittedName>
</protein>
<feature type="transmembrane region" description="Helical" evidence="1">
    <location>
        <begin position="6"/>
        <end position="33"/>
    </location>
</feature>
<feature type="transmembrane region" description="Helical" evidence="1">
    <location>
        <begin position="71"/>
        <end position="90"/>
    </location>
</feature>
<feature type="transmembrane region" description="Helical" evidence="1">
    <location>
        <begin position="463"/>
        <end position="484"/>
    </location>
</feature>
<feature type="transmembrane region" description="Helical" evidence="1">
    <location>
        <begin position="205"/>
        <end position="223"/>
    </location>
</feature>
<proteinExistence type="predicted"/>
<feature type="transmembrane region" description="Helical" evidence="1">
    <location>
        <begin position="285"/>
        <end position="313"/>
    </location>
</feature>
<feature type="transmembrane region" description="Helical" evidence="1">
    <location>
        <begin position="229"/>
        <end position="250"/>
    </location>
</feature>
<feature type="transmembrane region" description="Helical" evidence="1">
    <location>
        <begin position="325"/>
        <end position="343"/>
    </location>
</feature>
<organism evidence="2 3">
    <name type="scientific">Knoellia flava</name>
    <dbReference type="NCBI Taxonomy" id="913969"/>
    <lineage>
        <taxon>Bacteria</taxon>
        <taxon>Bacillati</taxon>
        <taxon>Actinomycetota</taxon>
        <taxon>Actinomycetes</taxon>
        <taxon>Micrococcales</taxon>
        <taxon>Intrasporangiaceae</taxon>
        <taxon>Knoellia</taxon>
    </lineage>
</organism>
<keyword evidence="1" id="KW-1133">Transmembrane helix</keyword>
<dbReference type="AlphaFoldDB" id="A0A8H9KR91"/>
<evidence type="ECO:0000256" key="1">
    <source>
        <dbReference type="SAM" id="Phobius"/>
    </source>
</evidence>
<evidence type="ECO:0000313" key="2">
    <source>
        <dbReference type="EMBL" id="GGB84887.1"/>
    </source>
</evidence>
<feature type="transmembrane region" description="Helical" evidence="1">
    <location>
        <begin position="257"/>
        <end position="273"/>
    </location>
</feature>
<reference evidence="2" key="1">
    <citation type="journal article" date="2014" name="Int. J. Syst. Evol. Microbiol.">
        <title>Complete genome sequence of Corynebacterium casei LMG S-19264T (=DSM 44701T), isolated from a smear-ripened cheese.</title>
        <authorList>
            <consortium name="US DOE Joint Genome Institute (JGI-PGF)"/>
            <person name="Walter F."/>
            <person name="Albersmeier A."/>
            <person name="Kalinowski J."/>
            <person name="Ruckert C."/>
        </authorList>
    </citation>
    <scope>NUCLEOTIDE SEQUENCE</scope>
    <source>
        <strain evidence="2">CGMCC 1.10749</strain>
    </source>
</reference>
<dbReference type="EMBL" id="BMEA01000002">
    <property type="protein sequence ID" value="GGB84887.1"/>
    <property type="molecule type" value="Genomic_DNA"/>
</dbReference>
<keyword evidence="1" id="KW-0812">Transmembrane</keyword>
<reference evidence="2" key="2">
    <citation type="submission" date="2020-09" db="EMBL/GenBank/DDBJ databases">
        <authorList>
            <person name="Sun Q."/>
            <person name="Zhou Y."/>
        </authorList>
    </citation>
    <scope>NUCLEOTIDE SEQUENCE</scope>
    <source>
        <strain evidence="2">CGMCC 1.10749</strain>
    </source>
</reference>
<name>A0A8H9KR91_9MICO</name>
<sequence>MAVLLAAVTGIVLLGCALSEAVTAVWAVALIVLVPTARRLDRRIAVNLSLLVGCSPVLIWLPPVIGERTAALTLVALASAISALSILRSGRAVVPAVHRSDCTIVVAALLAMAAASPLRSPANPGSAMRMLTAGWDHASHFSMFVEQRLLLTAPPFLPEAADRSGFFFDQYPQWFHSLLVVMSQLFVGASADVPNELVTYARMQWALYVVLAVLTTAALMQSIPQQTFTPVRISVLVVGLSLVLGVPGALNLMQGHLSFLLATLSAPVIHLLVRGRPSLAAHELAAILGLVVVAASWMLVLPLACVAAGPHVWSAWRAARGLRKVGLACGVAATAVVSSLMIWQSVKESPTEHVVMDGPVAAVGVAATVVVLLGALVVVVGGHVAGAGAWRSATDRVGLMIVLTALAEVVCLGAFQVYATGELSYYFWKVSMAALVVGLLLSAVAAAELVAARQAVLGPPRTIVGVLGAAIVAVVASAGLGVGLQHYPASSLSWAAATREQLQQRALSTSGSGAGVVLRLSGEVTSPSMAARTTLVATAESDLSPAYANQWFHALTRSRTVRAGEIDDDLYVLGLDRSNTAAAAELIERLLSDPDQRVVVTDPALSQRLLRELTPTQMGRVTLVNGAPSSEETP</sequence>
<dbReference type="Proteomes" id="UP000628079">
    <property type="component" value="Unassembled WGS sequence"/>
</dbReference>
<evidence type="ECO:0000313" key="3">
    <source>
        <dbReference type="Proteomes" id="UP000628079"/>
    </source>
</evidence>
<comment type="caution">
    <text evidence="2">The sequence shown here is derived from an EMBL/GenBank/DDBJ whole genome shotgun (WGS) entry which is preliminary data.</text>
</comment>
<gene>
    <name evidence="2" type="ORF">GCM10011314_25690</name>
</gene>
<feature type="transmembrane region" description="Helical" evidence="1">
    <location>
        <begin position="425"/>
        <end position="451"/>
    </location>
</feature>